<dbReference type="GO" id="GO:0009982">
    <property type="term" value="F:pseudouridine synthase activity"/>
    <property type="evidence" value="ECO:0007669"/>
    <property type="project" value="InterPro"/>
</dbReference>
<dbReference type="GO" id="GO:0005634">
    <property type="term" value="C:nucleus"/>
    <property type="evidence" value="ECO:0007669"/>
    <property type="project" value="TreeGrafter"/>
</dbReference>
<keyword evidence="3" id="KW-0413">Isomerase</keyword>
<feature type="active site" description="Nucleophile" evidence="5">
    <location>
        <position position="86"/>
    </location>
</feature>
<evidence type="ECO:0000313" key="10">
    <source>
        <dbReference type="Proteomes" id="UP000332933"/>
    </source>
</evidence>
<protein>
    <submittedName>
        <fullName evidence="9">Aste57867_2617 protein</fullName>
    </submittedName>
</protein>
<proteinExistence type="inferred from homology"/>
<dbReference type="EMBL" id="VJMH01000343">
    <property type="protein sequence ID" value="KAF0716875.1"/>
    <property type="molecule type" value="Genomic_DNA"/>
</dbReference>
<organism evidence="9 10">
    <name type="scientific">Aphanomyces stellatus</name>
    <dbReference type="NCBI Taxonomy" id="120398"/>
    <lineage>
        <taxon>Eukaryota</taxon>
        <taxon>Sar</taxon>
        <taxon>Stramenopiles</taxon>
        <taxon>Oomycota</taxon>
        <taxon>Saprolegniomycetes</taxon>
        <taxon>Saprolegniales</taxon>
        <taxon>Verrucalvaceae</taxon>
        <taxon>Aphanomyces</taxon>
    </lineage>
</organism>
<feature type="binding site" evidence="6">
    <location>
        <position position="152"/>
    </location>
    <ligand>
        <name>substrate</name>
    </ligand>
</feature>
<dbReference type="InterPro" id="IPR020094">
    <property type="entry name" value="TruA/RsuA/RluB/E/F_N"/>
</dbReference>
<reference evidence="8" key="2">
    <citation type="submission" date="2019-06" db="EMBL/GenBank/DDBJ databases">
        <title>Genomics analysis of Aphanomyces spp. identifies a new class of oomycete effector associated with host adaptation.</title>
        <authorList>
            <person name="Gaulin E."/>
        </authorList>
    </citation>
    <scope>NUCLEOTIDE SEQUENCE</scope>
    <source>
        <strain evidence="8">CBS 578.67</strain>
    </source>
</reference>
<evidence type="ECO:0000256" key="3">
    <source>
        <dbReference type="ARBA" id="ARBA00023235"/>
    </source>
</evidence>
<dbReference type="CDD" id="cd02568">
    <property type="entry name" value="PseudoU_synth_PUS1_PUS2"/>
    <property type="match status" value="1"/>
</dbReference>
<dbReference type="PANTHER" id="PTHR11142:SF4">
    <property type="entry name" value="PSEUDOURIDYLATE SYNTHASE 1 HOMOLOG"/>
    <property type="match status" value="1"/>
</dbReference>
<dbReference type="GO" id="GO:0031119">
    <property type="term" value="P:tRNA pseudouridine synthesis"/>
    <property type="evidence" value="ECO:0007669"/>
    <property type="project" value="InterPro"/>
</dbReference>
<evidence type="ECO:0000259" key="7">
    <source>
        <dbReference type="Pfam" id="PF01416"/>
    </source>
</evidence>
<comment type="catalytic activity">
    <reaction evidence="4">
        <text>a uridine in tRNA = a pseudouridine in tRNA</text>
        <dbReference type="Rhea" id="RHEA:54572"/>
        <dbReference type="Rhea" id="RHEA-COMP:13339"/>
        <dbReference type="Rhea" id="RHEA-COMP:13934"/>
        <dbReference type="ChEBI" id="CHEBI:65314"/>
        <dbReference type="ChEBI" id="CHEBI:65315"/>
    </reaction>
</comment>
<dbReference type="InterPro" id="IPR020095">
    <property type="entry name" value="PsdUridine_synth_TruA_C"/>
</dbReference>
<dbReference type="Gene3D" id="3.30.70.580">
    <property type="entry name" value="Pseudouridine synthase I, catalytic domain, N-terminal subdomain"/>
    <property type="match status" value="1"/>
</dbReference>
<dbReference type="GO" id="GO:0003723">
    <property type="term" value="F:RNA binding"/>
    <property type="evidence" value="ECO:0007669"/>
    <property type="project" value="InterPro"/>
</dbReference>
<dbReference type="GO" id="GO:1990481">
    <property type="term" value="P:mRNA pseudouridine synthesis"/>
    <property type="evidence" value="ECO:0007669"/>
    <property type="project" value="TreeGrafter"/>
</dbReference>
<feature type="domain" description="Pseudouridine synthase I TruA alpha/beta" evidence="7">
    <location>
        <begin position="247"/>
        <end position="332"/>
    </location>
</feature>
<evidence type="ECO:0000256" key="6">
    <source>
        <dbReference type="PIRSR" id="PIRSR641708-2"/>
    </source>
</evidence>
<accession>A0A485KC76</accession>
<dbReference type="Gene3D" id="3.30.70.660">
    <property type="entry name" value="Pseudouridine synthase I, catalytic domain, C-terminal subdomain"/>
    <property type="match status" value="1"/>
</dbReference>
<evidence type="ECO:0000256" key="4">
    <source>
        <dbReference type="ARBA" id="ARBA00036943"/>
    </source>
</evidence>
<reference evidence="9 10" key="1">
    <citation type="submission" date="2019-03" db="EMBL/GenBank/DDBJ databases">
        <authorList>
            <person name="Gaulin E."/>
            <person name="Dumas B."/>
        </authorList>
    </citation>
    <scope>NUCLEOTIDE SEQUENCE [LARGE SCALE GENOMIC DNA]</scope>
    <source>
        <strain evidence="9">CBS 568.67</strain>
    </source>
</reference>
<keyword evidence="10" id="KW-1185">Reference proteome</keyword>
<comment type="similarity">
    <text evidence="1">Belongs to the tRNA pseudouridine synthase TruA family.</text>
</comment>
<evidence type="ECO:0000313" key="9">
    <source>
        <dbReference type="EMBL" id="VFT79813.1"/>
    </source>
</evidence>
<evidence type="ECO:0000256" key="1">
    <source>
        <dbReference type="ARBA" id="ARBA00009375"/>
    </source>
</evidence>
<gene>
    <name evidence="9" type="primary">Aste57867_2617</name>
    <name evidence="8" type="ORF">As57867_002610</name>
    <name evidence="9" type="ORF">ASTE57867_2617</name>
</gene>
<dbReference type="EMBL" id="CAADRA010000343">
    <property type="protein sequence ID" value="VFT79813.1"/>
    <property type="molecule type" value="Genomic_DNA"/>
</dbReference>
<evidence type="ECO:0000256" key="5">
    <source>
        <dbReference type="PIRSR" id="PIRSR641708-1"/>
    </source>
</evidence>
<dbReference type="Pfam" id="PF01416">
    <property type="entry name" value="PseudoU_synth_1"/>
    <property type="match status" value="1"/>
</dbReference>
<keyword evidence="2" id="KW-0819">tRNA processing</keyword>
<dbReference type="SUPFAM" id="SSF55120">
    <property type="entry name" value="Pseudouridine synthase"/>
    <property type="match status" value="1"/>
</dbReference>
<dbReference type="AlphaFoldDB" id="A0A485KC76"/>
<dbReference type="InterPro" id="IPR020097">
    <property type="entry name" value="PsdUridine_synth_TruA_a/b_dom"/>
</dbReference>
<dbReference type="InterPro" id="IPR020103">
    <property type="entry name" value="PsdUridine_synth_cat_dom_sf"/>
</dbReference>
<evidence type="ECO:0000313" key="8">
    <source>
        <dbReference type="EMBL" id="KAF0716875.1"/>
    </source>
</evidence>
<dbReference type="Proteomes" id="UP000332933">
    <property type="component" value="Unassembled WGS sequence"/>
</dbReference>
<name>A0A485KC76_9STRA</name>
<dbReference type="InterPro" id="IPR001406">
    <property type="entry name" value="PsdUridine_synth_TruA"/>
</dbReference>
<dbReference type="OrthoDB" id="10256309at2759"/>
<sequence>MRPFAHVAWSNAFSTKEGEAKKRKVKVGLVTGYTGTGYHGVQIQENGDVPTIEYDVREALFKAGCILESNYADMSKIGWSRSSRTDKGVHATAIVLSAKLLVHEDRIDPVTGRIAHLVDEVNAHLPDAVRVFSATKVHQSFRAREECILREYEYFLPVEFLDQVCTNVPVDAAVQTVLDTLPLFEGIHDFHNFTKQRRYFYKLQELKEQRRGTTRAGSDDDDNEVLINDDEVVSRDISIADGTRKPLQRHRRTIYSCRGTLVPDLHGRAYIRIRLTGASFLLNQIRCMVGAVIGVASGAMDVDFLHAALDTNHIVRVPTAPAEGLVLSGCSFGAKQHLISLVQDYNTPKNLVVSKNPNQAPHRVLLSRDELAQVHAFRDEVIYKEVDRSWRESENVAKWPESFASWMESLETLDRTSIANLLAAVRTNEREKAEYGARVVKEARETRDHVRLLPRAFATAVSIHYDLPPGNFVADVVTGLKKVILKGQVPADATQDDLFAAIDAIGLDKLAKSGRM</sequence>
<dbReference type="InterPro" id="IPR041708">
    <property type="entry name" value="PUS1/PUS2-like"/>
</dbReference>
<dbReference type="PANTHER" id="PTHR11142">
    <property type="entry name" value="PSEUDOURIDYLATE SYNTHASE"/>
    <property type="match status" value="1"/>
</dbReference>
<evidence type="ECO:0000256" key="2">
    <source>
        <dbReference type="ARBA" id="ARBA00022694"/>
    </source>
</evidence>
<dbReference type="FunFam" id="3.30.70.580:FF:000002">
    <property type="entry name" value="tRNA pseudouridine synthase"/>
    <property type="match status" value="1"/>
</dbReference>